<keyword evidence="12" id="KW-0779">Telomere</keyword>
<dbReference type="SMART" id="SM00559">
    <property type="entry name" value="Ku78"/>
    <property type="match status" value="1"/>
</dbReference>
<dbReference type="Gene3D" id="1.10.720.30">
    <property type="entry name" value="SAP domain"/>
    <property type="match status" value="1"/>
</dbReference>
<evidence type="ECO:0000256" key="2">
    <source>
        <dbReference type="ARBA" id="ARBA00004574"/>
    </source>
</evidence>
<dbReference type="InterPro" id="IPR006165">
    <property type="entry name" value="Ku70"/>
</dbReference>
<dbReference type="CDD" id="cd00788">
    <property type="entry name" value="KU70"/>
    <property type="match status" value="1"/>
</dbReference>
<keyword evidence="16" id="KW-0539">Nucleus</keyword>
<evidence type="ECO:0000256" key="1">
    <source>
        <dbReference type="ARBA" id="ARBA00004123"/>
    </source>
</evidence>
<dbReference type="EC" id="3.6.4.12" evidence="4"/>
<evidence type="ECO:0000313" key="23">
    <source>
        <dbReference type="Proteomes" id="UP001305779"/>
    </source>
</evidence>
<feature type="compositionally biased region" description="Basic and acidic residues" evidence="20">
    <location>
        <begin position="8"/>
        <end position="18"/>
    </location>
</feature>
<comment type="function">
    <text evidence="17">Single-stranded DNA-dependent ATP-dependent helicase. Involved in non-homologous end joining (NHEJ) DNA double strand break repair. DNA-binding is sequence-independent but has a high affinity to nicks in double-stranded DNA and to the ends of duplex DNA. Binds to naturally occurring chromosomal ends, and therefore provides chromosomal end protection. Required also for telomere recombination to repair telomeric ends in the absence of telomerase. KU70, of the KU70/KU80 heterodimer, binds to the stem loop of TLC1, the RNA component of telomerase. Involved in telomere maintenance. Interacts with telomeric repeats and subtelomeric sequences thereby controlling telomere length and protecting against subtelomeric rearrangement. Maintains telomeric chromatin, which is involved in silencing the expression of genes located at the telomere. Required for mating-type switching.</text>
</comment>
<evidence type="ECO:0000256" key="17">
    <source>
        <dbReference type="ARBA" id="ARBA00024890"/>
    </source>
</evidence>
<comment type="subcellular location">
    <subcellularLocation>
        <location evidence="2">Chromosome</location>
        <location evidence="2">Telomere</location>
    </subcellularLocation>
    <subcellularLocation>
        <location evidence="1">Nucleus</location>
    </subcellularLocation>
</comment>
<dbReference type="InterPro" id="IPR027388">
    <property type="entry name" value="Ku70_bridge/pillars_dom_sf"/>
</dbReference>
<dbReference type="SUPFAM" id="SSF53300">
    <property type="entry name" value="vWA-like"/>
    <property type="match status" value="1"/>
</dbReference>
<feature type="region of interest" description="Disordered" evidence="20">
    <location>
        <begin position="585"/>
        <end position="621"/>
    </location>
</feature>
<reference evidence="22 23" key="1">
    <citation type="journal article" date="2023" name="G3 (Bethesda)">
        <title>A chromosome-level genome assembly of Zasmidium syzygii isolated from banana leaves.</title>
        <authorList>
            <person name="van Westerhoven A.C."/>
            <person name="Mehrabi R."/>
            <person name="Talebi R."/>
            <person name="Steentjes M.B.F."/>
            <person name="Corcolon B."/>
            <person name="Chong P.A."/>
            <person name="Kema G.H.J."/>
            <person name="Seidl M.F."/>
        </authorList>
    </citation>
    <scope>NUCLEOTIDE SEQUENCE [LARGE SCALE GENOMIC DNA]</scope>
    <source>
        <strain evidence="22 23">P124</strain>
    </source>
</reference>
<evidence type="ECO:0000256" key="13">
    <source>
        <dbReference type="ARBA" id="ARBA00023125"/>
    </source>
</evidence>
<evidence type="ECO:0000256" key="20">
    <source>
        <dbReference type="SAM" id="MobiDB-lite"/>
    </source>
</evidence>
<dbReference type="Gene3D" id="2.40.290.10">
    <property type="match status" value="1"/>
</dbReference>
<accession>A0ABR0EL40</accession>
<dbReference type="CDD" id="cd01458">
    <property type="entry name" value="vWA_ku"/>
    <property type="match status" value="1"/>
</dbReference>
<keyword evidence="15" id="KW-0234">DNA repair</keyword>
<feature type="compositionally biased region" description="Acidic residues" evidence="20">
    <location>
        <begin position="19"/>
        <end position="30"/>
    </location>
</feature>
<feature type="domain" description="Ku" evidence="21">
    <location>
        <begin position="348"/>
        <end position="494"/>
    </location>
</feature>
<evidence type="ECO:0000256" key="15">
    <source>
        <dbReference type="ARBA" id="ARBA00023204"/>
    </source>
</evidence>
<dbReference type="InterPro" id="IPR006164">
    <property type="entry name" value="DNA_bd_Ku70/Ku80"/>
</dbReference>
<feature type="compositionally biased region" description="Polar residues" evidence="20">
    <location>
        <begin position="592"/>
        <end position="605"/>
    </location>
</feature>
<evidence type="ECO:0000256" key="8">
    <source>
        <dbReference type="ARBA" id="ARBA00022763"/>
    </source>
</evidence>
<evidence type="ECO:0000256" key="16">
    <source>
        <dbReference type="ARBA" id="ARBA00023242"/>
    </source>
</evidence>
<keyword evidence="9" id="KW-0378">Hydrolase</keyword>
<evidence type="ECO:0000256" key="6">
    <source>
        <dbReference type="ARBA" id="ARBA00022454"/>
    </source>
</evidence>
<feature type="region of interest" description="Disordered" evidence="20">
    <location>
        <begin position="1"/>
        <end position="34"/>
    </location>
</feature>
<dbReference type="Pfam" id="PF03730">
    <property type="entry name" value="Ku_C"/>
    <property type="match status" value="1"/>
</dbReference>
<dbReference type="PANTHER" id="PTHR12604">
    <property type="entry name" value="KU AUTOANTIGEN DNA HELICASE"/>
    <property type="match status" value="1"/>
</dbReference>
<proteinExistence type="inferred from homology"/>
<evidence type="ECO:0000256" key="10">
    <source>
        <dbReference type="ARBA" id="ARBA00022806"/>
    </source>
</evidence>
<dbReference type="EMBL" id="JAXOVC010000004">
    <property type="protein sequence ID" value="KAK4502220.1"/>
    <property type="molecule type" value="Genomic_DNA"/>
</dbReference>
<evidence type="ECO:0000256" key="7">
    <source>
        <dbReference type="ARBA" id="ARBA00022741"/>
    </source>
</evidence>
<keyword evidence="14" id="KW-0233">DNA recombination</keyword>
<dbReference type="Gene3D" id="4.10.970.10">
    <property type="entry name" value="Ku70, bridge and pillars"/>
    <property type="match status" value="1"/>
</dbReference>
<keyword evidence="11" id="KW-0067">ATP-binding</keyword>
<protein>
    <recommendedName>
        <fullName evidence="5">ATP-dependent DNA helicase II subunit 1</fullName>
        <ecNumber evidence="4">3.6.4.12</ecNumber>
    </recommendedName>
    <alternativeName>
        <fullName evidence="18">ATP-dependent DNA helicase II subunit Ku70</fullName>
    </alternativeName>
</protein>
<evidence type="ECO:0000313" key="22">
    <source>
        <dbReference type="EMBL" id="KAK4502220.1"/>
    </source>
</evidence>
<name>A0ABR0EL40_ZASCE</name>
<evidence type="ECO:0000256" key="4">
    <source>
        <dbReference type="ARBA" id="ARBA00012551"/>
    </source>
</evidence>
<gene>
    <name evidence="22" type="ORF">PRZ48_005645</name>
</gene>
<comment type="similarity">
    <text evidence="3">Belongs to the ku70 family.</text>
</comment>
<evidence type="ECO:0000256" key="12">
    <source>
        <dbReference type="ARBA" id="ARBA00022895"/>
    </source>
</evidence>
<dbReference type="SUPFAM" id="SSF100939">
    <property type="entry name" value="SPOC domain-like"/>
    <property type="match status" value="1"/>
</dbReference>
<keyword evidence="23" id="KW-1185">Reference proteome</keyword>
<keyword evidence="7" id="KW-0547">Nucleotide-binding</keyword>
<evidence type="ECO:0000256" key="14">
    <source>
        <dbReference type="ARBA" id="ARBA00023172"/>
    </source>
</evidence>
<evidence type="ECO:0000256" key="18">
    <source>
        <dbReference type="ARBA" id="ARBA00031811"/>
    </source>
</evidence>
<dbReference type="NCBIfam" id="TIGR00578">
    <property type="entry name" value="ku70"/>
    <property type="match status" value="1"/>
</dbReference>
<dbReference type="InterPro" id="IPR016194">
    <property type="entry name" value="SPOC-like_C_dom_sf"/>
</dbReference>
<evidence type="ECO:0000259" key="21">
    <source>
        <dbReference type="SMART" id="SM00559"/>
    </source>
</evidence>
<dbReference type="InterPro" id="IPR036465">
    <property type="entry name" value="vWFA_dom_sf"/>
</dbReference>
<dbReference type="Pfam" id="PF03731">
    <property type="entry name" value="Ku_N"/>
    <property type="match status" value="1"/>
</dbReference>
<keyword evidence="13" id="KW-0238">DNA-binding</keyword>
<evidence type="ECO:0000256" key="19">
    <source>
        <dbReference type="ARBA" id="ARBA00047995"/>
    </source>
</evidence>
<dbReference type="InterPro" id="IPR005161">
    <property type="entry name" value="Ku_N"/>
</dbReference>
<evidence type="ECO:0000256" key="5">
    <source>
        <dbReference type="ARBA" id="ARBA00021796"/>
    </source>
</evidence>
<dbReference type="Gene3D" id="1.10.1600.10">
    <property type="match status" value="1"/>
</dbReference>
<comment type="caution">
    <text evidence="22">The sequence shown here is derived from an EMBL/GenBank/DDBJ whole genome shotgun (WGS) entry which is preliminary data.</text>
</comment>
<evidence type="ECO:0000256" key="9">
    <source>
        <dbReference type="ARBA" id="ARBA00022801"/>
    </source>
</evidence>
<dbReference type="Gene3D" id="3.40.50.410">
    <property type="entry name" value="von Willebrand factor, type A domain"/>
    <property type="match status" value="1"/>
</dbReference>
<dbReference type="Proteomes" id="UP001305779">
    <property type="component" value="Unassembled WGS sequence"/>
</dbReference>
<keyword evidence="8" id="KW-0227">DNA damage</keyword>
<dbReference type="InterPro" id="IPR005160">
    <property type="entry name" value="Ku_C"/>
</dbReference>
<comment type="catalytic activity">
    <reaction evidence="19">
        <text>ATP + H2O = ADP + phosphate + H(+)</text>
        <dbReference type="Rhea" id="RHEA:13065"/>
        <dbReference type="ChEBI" id="CHEBI:15377"/>
        <dbReference type="ChEBI" id="CHEBI:15378"/>
        <dbReference type="ChEBI" id="CHEBI:30616"/>
        <dbReference type="ChEBI" id="CHEBI:43474"/>
        <dbReference type="ChEBI" id="CHEBI:456216"/>
        <dbReference type="EC" id="3.6.4.12"/>
    </reaction>
</comment>
<dbReference type="InterPro" id="IPR047087">
    <property type="entry name" value="KU70_core_dom"/>
</dbReference>
<dbReference type="PANTHER" id="PTHR12604:SF2">
    <property type="entry name" value="X-RAY REPAIR CROSS-COMPLEMENTING PROTEIN 6"/>
    <property type="match status" value="1"/>
</dbReference>
<evidence type="ECO:0000256" key="11">
    <source>
        <dbReference type="ARBA" id="ARBA00022840"/>
    </source>
</evidence>
<keyword evidence="6" id="KW-0158">Chromosome</keyword>
<dbReference type="InterPro" id="IPR036361">
    <property type="entry name" value="SAP_dom_sf"/>
</dbReference>
<dbReference type="PIRSF" id="PIRSF003033">
    <property type="entry name" value="Ku70"/>
    <property type="match status" value="1"/>
</dbReference>
<evidence type="ECO:0000256" key="3">
    <source>
        <dbReference type="ARBA" id="ARBA00005240"/>
    </source>
</evidence>
<dbReference type="Pfam" id="PF02735">
    <property type="entry name" value="Ku"/>
    <property type="match status" value="1"/>
</dbReference>
<organism evidence="22 23">
    <name type="scientific">Zasmidium cellare</name>
    <name type="common">Wine cellar mold</name>
    <name type="synonym">Racodium cellare</name>
    <dbReference type="NCBI Taxonomy" id="395010"/>
    <lineage>
        <taxon>Eukaryota</taxon>
        <taxon>Fungi</taxon>
        <taxon>Dikarya</taxon>
        <taxon>Ascomycota</taxon>
        <taxon>Pezizomycotina</taxon>
        <taxon>Dothideomycetes</taxon>
        <taxon>Dothideomycetidae</taxon>
        <taxon>Mycosphaerellales</taxon>
        <taxon>Mycosphaerellaceae</taxon>
        <taxon>Zasmidium</taxon>
    </lineage>
</organism>
<sequence length="676" mass="75373">MTELAFRMADDYKYGRGPDEDDEEEEEIEESSYKTQKDAVLFAIDVSKSMLTKPSDADSKKPDEALSPTVAALKCAYTLMQQRIISNPSDMMGILLFGTEKSKFQEGDDDGGRPGLQYPHCYLLTDLDVPAAADVKQLRTLVDDEEEAADLLQASSEEVSMANVLFCANQIFTTKAPNFSSRRLFLVTDNDFPHASSRDQRNSAAVRAKDLYDLGVTIELFPISHPDRGYTFDRSKFYNDIVYSSVPSDPDAPAPLAADIKTASSTATDGISLLQSLISSVASRSVPRRALFSNVPFEIGPGLKISIKGYKTLMRQAPKRTTYIYLPPDSDKPQIAVGSSTLVAEDNARTVEKAEVRKAFKFGGETVSFTEEELAKIKHFGDPVVRIIGFKPQSKLPIWASLQESTFIYPSEEDFIGSTRVFSALHQKLLKDQKFALAWYIPRRNASPRLVAVIPGAEERNETGEQQMPPGFWIKYLPFADDIREMPETNLVKAPDNVVDAMRFVVQQLQLPKAVYDPSKYPNPSLQWFYRILQALALEEDLPEQPDDKTLPRWKQIHKRAGKFVLDWGAQLETSFNEWQEENKANIKPATNGASKRTAASSSAPRGTKKVKDEDDDGGITDEQMRAAYSKNAISKYTVADMKAWMSTKGIKAAGGKKADYVDAITSHFETKMDVD</sequence>
<keyword evidence="10" id="KW-0347">Helicase</keyword>